<keyword evidence="1" id="KW-0472">Membrane</keyword>
<feature type="transmembrane region" description="Helical" evidence="1">
    <location>
        <begin position="7"/>
        <end position="27"/>
    </location>
</feature>
<dbReference type="Proteomes" id="UP000830198">
    <property type="component" value="Chromosome"/>
</dbReference>
<dbReference type="EMBL" id="CP095855">
    <property type="protein sequence ID" value="UPK72805.1"/>
    <property type="molecule type" value="Genomic_DNA"/>
</dbReference>
<reference evidence="2 3" key="1">
    <citation type="submission" date="2022-04" db="EMBL/GenBank/DDBJ databases">
        <title>The arsenic-methylating capacity of Chitinophaga filiformis YT5 during chitin decomposition.</title>
        <authorList>
            <person name="Chen G."/>
            <person name="Liang Y."/>
        </authorList>
    </citation>
    <scope>NUCLEOTIDE SEQUENCE [LARGE SCALE GENOMIC DNA]</scope>
    <source>
        <strain evidence="2 3">YT5</strain>
    </source>
</reference>
<sequence>MGRLRFFLKVAFICNICFLLAEASYYIDFKGTTPEMLRYILLMGIVVSFPLNLLVLFVAAIMLYRRKITWAALPPYVFIVNAIILIMQFIFLF</sequence>
<evidence type="ECO:0000313" key="2">
    <source>
        <dbReference type="EMBL" id="UPK72805.1"/>
    </source>
</evidence>
<gene>
    <name evidence="2" type="ORF">MYF79_16050</name>
</gene>
<dbReference type="RefSeq" id="WP_247814979.1">
    <property type="nucleotide sequence ID" value="NZ_CP095855.1"/>
</dbReference>
<feature type="transmembrane region" description="Helical" evidence="1">
    <location>
        <begin position="71"/>
        <end position="91"/>
    </location>
</feature>
<feature type="transmembrane region" description="Helical" evidence="1">
    <location>
        <begin position="39"/>
        <end position="64"/>
    </location>
</feature>
<evidence type="ECO:0000256" key="1">
    <source>
        <dbReference type="SAM" id="Phobius"/>
    </source>
</evidence>
<evidence type="ECO:0000313" key="3">
    <source>
        <dbReference type="Proteomes" id="UP000830198"/>
    </source>
</evidence>
<accession>A0ABY4IA94</accession>
<keyword evidence="1" id="KW-1133">Transmembrane helix</keyword>
<proteinExistence type="predicted"/>
<name>A0ABY4IA94_CHIFI</name>
<keyword evidence="1" id="KW-0812">Transmembrane</keyword>
<protein>
    <submittedName>
        <fullName evidence="2">Uncharacterized protein</fullName>
    </submittedName>
</protein>
<keyword evidence="3" id="KW-1185">Reference proteome</keyword>
<organism evidence="2 3">
    <name type="scientific">Chitinophaga filiformis</name>
    <name type="common">Myxococcus filiformis</name>
    <name type="synonym">Flexibacter filiformis</name>
    <dbReference type="NCBI Taxonomy" id="104663"/>
    <lineage>
        <taxon>Bacteria</taxon>
        <taxon>Pseudomonadati</taxon>
        <taxon>Bacteroidota</taxon>
        <taxon>Chitinophagia</taxon>
        <taxon>Chitinophagales</taxon>
        <taxon>Chitinophagaceae</taxon>
        <taxon>Chitinophaga</taxon>
    </lineage>
</organism>